<protein>
    <recommendedName>
        <fullName evidence="2">HTH cro/C1-type domain-containing protein</fullName>
    </recommendedName>
</protein>
<evidence type="ECO:0000313" key="4">
    <source>
        <dbReference type="Proteomes" id="UP000601361"/>
    </source>
</evidence>
<dbReference type="PANTHER" id="PTHR46797">
    <property type="entry name" value="HTH-TYPE TRANSCRIPTIONAL REGULATOR"/>
    <property type="match status" value="1"/>
</dbReference>
<dbReference type="SMART" id="SM00530">
    <property type="entry name" value="HTH_XRE"/>
    <property type="match status" value="1"/>
</dbReference>
<evidence type="ECO:0000256" key="1">
    <source>
        <dbReference type="ARBA" id="ARBA00023125"/>
    </source>
</evidence>
<feature type="domain" description="HTH cro/C1-type" evidence="2">
    <location>
        <begin position="7"/>
        <end position="61"/>
    </location>
</feature>
<keyword evidence="1" id="KW-0238">DNA-binding</keyword>
<dbReference type="PROSITE" id="PS50943">
    <property type="entry name" value="HTH_CROC1"/>
    <property type="match status" value="1"/>
</dbReference>
<reference evidence="4" key="1">
    <citation type="journal article" date="2019" name="Int. J. Syst. Evol. Microbiol.">
        <title>The Global Catalogue of Microorganisms (GCM) 10K type strain sequencing project: providing services to taxonomists for standard genome sequencing and annotation.</title>
        <authorList>
            <consortium name="The Broad Institute Genomics Platform"/>
            <consortium name="The Broad Institute Genome Sequencing Center for Infectious Disease"/>
            <person name="Wu L."/>
            <person name="Ma J."/>
        </authorList>
    </citation>
    <scope>NUCLEOTIDE SEQUENCE [LARGE SCALE GENOMIC DNA]</scope>
    <source>
        <strain evidence="4">CGMCC 1.12990</strain>
    </source>
</reference>
<organism evidence="3 4">
    <name type="scientific">Hymenobacter glacieicola</name>
    <dbReference type="NCBI Taxonomy" id="1562124"/>
    <lineage>
        <taxon>Bacteria</taxon>
        <taxon>Pseudomonadati</taxon>
        <taxon>Bacteroidota</taxon>
        <taxon>Cytophagia</taxon>
        <taxon>Cytophagales</taxon>
        <taxon>Hymenobacteraceae</taxon>
        <taxon>Hymenobacter</taxon>
    </lineage>
</organism>
<dbReference type="Pfam" id="PF01381">
    <property type="entry name" value="HTH_3"/>
    <property type="match status" value="1"/>
</dbReference>
<dbReference type="RefSeq" id="WP_188559683.1">
    <property type="nucleotide sequence ID" value="NZ_BMGS01000015.1"/>
</dbReference>
<accession>A0ABQ1X820</accession>
<proteinExistence type="predicted"/>
<dbReference type="Gene3D" id="1.10.260.40">
    <property type="entry name" value="lambda repressor-like DNA-binding domains"/>
    <property type="match status" value="1"/>
</dbReference>
<evidence type="ECO:0000313" key="3">
    <source>
        <dbReference type="EMBL" id="GGG60442.1"/>
    </source>
</evidence>
<comment type="caution">
    <text evidence="3">The sequence shown here is derived from an EMBL/GenBank/DDBJ whole genome shotgun (WGS) entry which is preliminary data.</text>
</comment>
<sequence>MELSEKLRLLRIRAKLSQSQVGERVGKDYSAIARYERGDVKPKIDVLQRIAGVFGMSLDQFYTYNLDEEAQGTLSVIHAQENRTEFSPSSHKVTVLVELDGTDECMERWIARLRQFNATIATT</sequence>
<dbReference type="InterPro" id="IPR050807">
    <property type="entry name" value="TransReg_Diox_bact_type"/>
</dbReference>
<keyword evidence="4" id="KW-1185">Reference proteome</keyword>
<dbReference type="InterPro" id="IPR001387">
    <property type="entry name" value="Cro/C1-type_HTH"/>
</dbReference>
<dbReference type="Proteomes" id="UP000601361">
    <property type="component" value="Unassembled WGS sequence"/>
</dbReference>
<dbReference type="InterPro" id="IPR010982">
    <property type="entry name" value="Lambda_DNA-bd_dom_sf"/>
</dbReference>
<evidence type="ECO:0000259" key="2">
    <source>
        <dbReference type="PROSITE" id="PS50943"/>
    </source>
</evidence>
<dbReference type="PANTHER" id="PTHR46797:SF1">
    <property type="entry name" value="METHYLPHOSPHONATE SYNTHASE"/>
    <property type="match status" value="1"/>
</dbReference>
<dbReference type="CDD" id="cd00093">
    <property type="entry name" value="HTH_XRE"/>
    <property type="match status" value="1"/>
</dbReference>
<name>A0ABQ1X820_9BACT</name>
<gene>
    <name evidence="3" type="ORF">GCM10011378_40540</name>
</gene>
<dbReference type="EMBL" id="BMGS01000015">
    <property type="protein sequence ID" value="GGG60442.1"/>
    <property type="molecule type" value="Genomic_DNA"/>
</dbReference>
<dbReference type="SUPFAM" id="SSF47413">
    <property type="entry name" value="lambda repressor-like DNA-binding domains"/>
    <property type="match status" value="1"/>
</dbReference>